<keyword evidence="8" id="KW-1185">Reference proteome</keyword>
<sequence>MLCGLVAGGCDGSSLLGTSPGAPLDAQVLHPNGTVIQLIAIKAAGDRTLVTVRVLNGRDREITLNQGRENSYLLSDGGEKLFLVAPAGNPNLAVPAGQVMDGALVFSGALPRSDRATLVLNQNGSADGTYSSSPRFQIALPLDGAFGGSGVPEASALSNMRPLPASSLRPAAATNSRLGAGGQATSDLRTVEALKSELGATETDRGTIVSLPGDVTFDFDKATIRASAQPTLDRLAALILAGPAGQISIEGHTDAKGDDAYNKRLSEQRADAVKAYLSGKQVDPARLRTIGLGELRPAAPNAKPDGSDDEDGRQRNRRVEVVLPKASQAG</sequence>
<evidence type="ECO:0000256" key="1">
    <source>
        <dbReference type="ARBA" id="ARBA00004442"/>
    </source>
</evidence>
<dbReference type="EMBL" id="OBMI01000001">
    <property type="protein sequence ID" value="SOB78709.1"/>
    <property type="molecule type" value="Genomic_DNA"/>
</dbReference>
<protein>
    <submittedName>
        <fullName evidence="7">Outer membrane protein OmpA</fullName>
    </submittedName>
</protein>
<dbReference type="CDD" id="cd07185">
    <property type="entry name" value="OmpA_C-like"/>
    <property type="match status" value="1"/>
</dbReference>
<evidence type="ECO:0000256" key="3">
    <source>
        <dbReference type="ARBA" id="ARBA00023237"/>
    </source>
</evidence>
<reference evidence="7 8" key="1">
    <citation type="submission" date="2017-07" db="EMBL/GenBank/DDBJ databases">
        <authorList>
            <person name="Sun Z.S."/>
            <person name="Albrecht U."/>
            <person name="Echele G."/>
            <person name="Lee C.C."/>
        </authorList>
    </citation>
    <scope>NUCLEOTIDE SEQUENCE [LARGE SCALE GENOMIC DNA]</scope>
    <source>
        <strain evidence="7 8">CGMCC 1.12672</strain>
    </source>
</reference>
<evidence type="ECO:0000259" key="6">
    <source>
        <dbReference type="PROSITE" id="PS51123"/>
    </source>
</evidence>
<dbReference type="InterPro" id="IPR036737">
    <property type="entry name" value="OmpA-like_sf"/>
</dbReference>
<dbReference type="AlphaFoldDB" id="A0A285QB94"/>
<gene>
    <name evidence="7" type="ORF">SAMN06297144_0175</name>
</gene>
<dbReference type="Proteomes" id="UP000219494">
    <property type="component" value="Unassembled WGS sequence"/>
</dbReference>
<keyword evidence="3" id="KW-0998">Cell outer membrane</keyword>
<dbReference type="InterPro" id="IPR006665">
    <property type="entry name" value="OmpA-like"/>
</dbReference>
<dbReference type="PANTHER" id="PTHR30329:SF21">
    <property type="entry name" value="LIPOPROTEIN YIAD-RELATED"/>
    <property type="match status" value="1"/>
</dbReference>
<dbReference type="Pfam" id="PF00691">
    <property type="entry name" value="OmpA"/>
    <property type="match status" value="1"/>
</dbReference>
<dbReference type="SUPFAM" id="SSF103088">
    <property type="entry name" value="OmpA-like"/>
    <property type="match status" value="1"/>
</dbReference>
<dbReference type="InterPro" id="IPR050330">
    <property type="entry name" value="Bact_OuterMem_StrucFunc"/>
</dbReference>
<dbReference type="Gene3D" id="3.30.1330.60">
    <property type="entry name" value="OmpA-like domain"/>
    <property type="match status" value="1"/>
</dbReference>
<proteinExistence type="predicted"/>
<dbReference type="PANTHER" id="PTHR30329">
    <property type="entry name" value="STATOR ELEMENT OF FLAGELLAR MOTOR COMPLEX"/>
    <property type="match status" value="1"/>
</dbReference>
<keyword evidence="2 4" id="KW-0472">Membrane</keyword>
<evidence type="ECO:0000313" key="8">
    <source>
        <dbReference type="Proteomes" id="UP000219494"/>
    </source>
</evidence>
<name>A0A285QB94_9SPHN</name>
<comment type="subcellular location">
    <subcellularLocation>
        <location evidence="1">Cell outer membrane</location>
    </subcellularLocation>
</comment>
<evidence type="ECO:0000256" key="4">
    <source>
        <dbReference type="PROSITE-ProRule" id="PRU00473"/>
    </source>
</evidence>
<dbReference type="PROSITE" id="PS51123">
    <property type="entry name" value="OMPA_2"/>
    <property type="match status" value="1"/>
</dbReference>
<accession>A0A285QB94</accession>
<dbReference type="InterPro" id="IPR006664">
    <property type="entry name" value="OMP_bac"/>
</dbReference>
<evidence type="ECO:0000256" key="5">
    <source>
        <dbReference type="SAM" id="MobiDB-lite"/>
    </source>
</evidence>
<evidence type="ECO:0000313" key="7">
    <source>
        <dbReference type="EMBL" id="SOB78709.1"/>
    </source>
</evidence>
<evidence type="ECO:0000256" key="2">
    <source>
        <dbReference type="ARBA" id="ARBA00023136"/>
    </source>
</evidence>
<organism evidence="7 8">
    <name type="scientific">Sphingomonas guangdongensis</name>
    <dbReference type="NCBI Taxonomy" id="1141890"/>
    <lineage>
        <taxon>Bacteria</taxon>
        <taxon>Pseudomonadati</taxon>
        <taxon>Pseudomonadota</taxon>
        <taxon>Alphaproteobacteria</taxon>
        <taxon>Sphingomonadales</taxon>
        <taxon>Sphingomonadaceae</taxon>
        <taxon>Sphingomonas</taxon>
    </lineage>
</organism>
<dbReference type="GO" id="GO:0009279">
    <property type="term" value="C:cell outer membrane"/>
    <property type="evidence" value="ECO:0007669"/>
    <property type="project" value="UniProtKB-SubCell"/>
</dbReference>
<dbReference type="PRINTS" id="PR01021">
    <property type="entry name" value="OMPADOMAIN"/>
</dbReference>
<feature type="domain" description="OmpA-like" evidence="6">
    <location>
        <begin position="204"/>
        <end position="327"/>
    </location>
</feature>
<feature type="region of interest" description="Disordered" evidence="5">
    <location>
        <begin position="291"/>
        <end position="330"/>
    </location>
</feature>